<dbReference type="Gene3D" id="3.90.850.10">
    <property type="entry name" value="Fumarylacetoacetase-like, C-terminal domain"/>
    <property type="match status" value="1"/>
</dbReference>
<keyword evidence="4" id="KW-0378">Hydrolase</keyword>
<dbReference type="Proteomes" id="UP000246145">
    <property type="component" value="Unassembled WGS sequence"/>
</dbReference>
<accession>A0A2U1CNI2</accession>
<dbReference type="STRING" id="1231391.GCA_000308195_02119"/>
<dbReference type="GO" id="GO:0019752">
    <property type="term" value="P:carboxylic acid metabolic process"/>
    <property type="evidence" value="ECO:0007669"/>
    <property type="project" value="UniProtKB-ARBA"/>
</dbReference>
<dbReference type="GO" id="GO:0016853">
    <property type="term" value="F:isomerase activity"/>
    <property type="evidence" value="ECO:0007669"/>
    <property type="project" value="UniProtKB-ARBA"/>
</dbReference>
<dbReference type="RefSeq" id="WP_116518438.1">
    <property type="nucleotide sequence ID" value="NZ_JACCEX010000002.1"/>
</dbReference>
<evidence type="ECO:0000313" key="6">
    <source>
        <dbReference type="EMBL" id="PVY62576.1"/>
    </source>
</evidence>
<feature type="domain" description="Fumarylacetoacetase-like C-terminal" evidence="5">
    <location>
        <begin position="75"/>
        <end position="280"/>
    </location>
</feature>
<comment type="cofactor">
    <cofactor evidence="1">
        <name>Mg(2+)</name>
        <dbReference type="ChEBI" id="CHEBI:18420"/>
    </cofactor>
</comment>
<dbReference type="SUPFAM" id="SSF56529">
    <property type="entry name" value="FAH"/>
    <property type="match status" value="1"/>
</dbReference>
<evidence type="ECO:0000256" key="4">
    <source>
        <dbReference type="ARBA" id="ARBA00022801"/>
    </source>
</evidence>
<evidence type="ECO:0000256" key="1">
    <source>
        <dbReference type="ARBA" id="ARBA00001946"/>
    </source>
</evidence>
<dbReference type="PANTHER" id="PTHR42796:SF4">
    <property type="entry name" value="FUMARYLACETOACETATE HYDROLASE DOMAIN-CONTAINING PROTEIN 2A"/>
    <property type="match status" value="1"/>
</dbReference>
<dbReference type="OrthoDB" id="9805307at2"/>
<dbReference type="Pfam" id="PF01557">
    <property type="entry name" value="FAA_hydrolase"/>
    <property type="match status" value="1"/>
</dbReference>
<dbReference type="GO" id="GO:0046872">
    <property type="term" value="F:metal ion binding"/>
    <property type="evidence" value="ECO:0007669"/>
    <property type="project" value="UniProtKB-KW"/>
</dbReference>
<evidence type="ECO:0000259" key="5">
    <source>
        <dbReference type="Pfam" id="PF01557"/>
    </source>
</evidence>
<dbReference type="InterPro" id="IPR036663">
    <property type="entry name" value="Fumarylacetoacetase_C_sf"/>
</dbReference>
<keyword evidence="7" id="KW-1185">Reference proteome</keyword>
<protein>
    <submittedName>
        <fullName evidence="6">2-keto-4-pentenoate hydratase/2-oxohepta-3-ene-1,7-dioic acid hydratase in catechol pathway</fullName>
    </submittedName>
</protein>
<proteinExistence type="inferred from homology"/>
<dbReference type="FunFam" id="3.90.850.10:FF:000002">
    <property type="entry name" value="2-hydroxyhepta-2,4-diene-1,7-dioate isomerase"/>
    <property type="match status" value="1"/>
</dbReference>
<dbReference type="InterPro" id="IPR051121">
    <property type="entry name" value="FAH"/>
</dbReference>
<dbReference type="PANTHER" id="PTHR42796">
    <property type="entry name" value="FUMARYLACETOACETATE HYDROLASE DOMAIN-CONTAINING PROTEIN 2A-RELATED"/>
    <property type="match status" value="1"/>
</dbReference>
<name>A0A2U1CNI2_9BURK</name>
<dbReference type="GO" id="GO:0016787">
    <property type="term" value="F:hydrolase activity"/>
    <property type="evidence" value="ECO:0007669"/>
    <property type="project" value="UniProtKB-KW"/>
</dbReference>
<evidence type="ECO:0000256" key="3">
    <source>
        <dbReference type="ARBA" id="ARBA00022723"/>
    </source>
</evidence>
<dbReference type="InterPro" id="IPR011234">
    <property type="entry name" value="Fumarylacetoacetase-like_C"/>
</dbReference>
<keyword evidence="3" id="KW-0479">Metal-binding</keyword>
<sequence length="284" mass="30682">MRLLSFVTRSGQAGYGAQLDEHQVAHLSALLGHRYPDLKSLIGGGLDEADAVLRLAPRLSTHEIHLLPVVPNPGKIICVGLNYEAHRLETGRPVEQHPSIFTRFAASQVAAGDPIIRPTVSTKLDYEGELAVVIGRPGRYISAEQAFEHVAGYSCYNDGSVRDWQNHSHQFTPGKNFVGTGAFGPALVTRDEVADITAQTLTTRLNGQVMQQTLISDMIFSIPQIIAYVSSFTPLEAGDVIATGTPGGVGAKRDPKVWMKPGDVVEVEITQVGLLRNPIVDEQA</sequence>
<organism evidence="6 7">
    <name type="scientific">Pusillimonas noertemannii</name>
    <dbReference type="NCBI Taxonomy" id="305977"/>
    <lineage>
        <taxon>Bacteria</taxon>
        <taxon>Pseudomonadati</taxon>
        <taxon>Pseudomonadota</taxon>
        <taxon>Betaproteobacteria</taxon>
        <taxon>Burkholderiales</taxon>
        <taxon>Alcaligenaceae</taxon>
        <taxon>Pusillimonas</taxon>
    </lineage>
</organism>
<comment type="similarity">
    <text evidence="2">Belongs to the FAH family.</text>
</comment>
<reference evidence="6 7" key="1">
    <citation type="submission" date="2018-04" db="EMBL/GenBank/DDBJ databases">
        <title>Genomic Encyclopedia of Type Strains, Phase IV (KMG-IV): sequencing the most valuable type-strain genomes for metagenomic binning, comparative biology and taxonomic classification.</title>
        <authorList>
            <person name="Goeker M."/>
        </authorList>
    </citation>
    <scope>NUCLEOTIDE SEQUENCE [LARGE SCALE GENOMIC DNA]</scope>
    <source>
        <strain evidence="6 7">DSM 10065</strain>
    </source>
</reference>
<gene>
    <name evidence="6" type="ORF">C7440_2070</name>
</gene>
<evidence type="ECO:0000256" key="2">
    <source>
        <dbReference type="ARBA" id="ARBA00010211"/>
    </source>
</evidence>
<comment type="caution">
    <text evidence="6">The sequence shown here is derived from an EMBL/GenBank/DDBJ whole genome shotgun (WGS) entry which is preliminary data.</text>
</comment>
<dbReference type="EMBL" id="QEKO01000002">
    <property type="protein sequence ID" value="PVY62576.1"/>
    <property type="molecule type" value="Genomic_DNA"/>
</dbReference>
<evidence type="ECO:0000313" key="7">
    <source>
        <dbReference type="Proteomes" id="UP000246145"/>
    </source>
</evidence>
<dbReference type="AlphaFoldDB" id="A0A2U1CNI2"/>